<evidence type="ECO:0000256" key="2">
    <source>
        <dbReference type="ARBA" id="ARBA00022801"/>
    </source>
</evidence>
<sequence length="322" mass="33539">MRSASEITNAICAPCCAAPKLAPPPAGVKPDAAARRYLSRAVHSGLAGGARAARLSPDERIRVKLLIFSDLDGTLLDHASYDFAPARPLLAWLAARAVPVVLASSKTGAEIAGWQARMGLGRWPAIIENGAALLDGAPDDTGYRAIRAALDALPVQLRAPFRGFGDMSAAEVAAVTGLPPDEAALAKRRAHSEPGQWSGTEAEAEAFLAALAPQGISARRGGRFLTLSQGGTKAGRMAELIARFRPDLTIALGDAPNDAEMIAAADRGVIVRNDAGTPLPRLAGEDSGRILRTTRSGPDGWVEGLTRILRQTGIDTTGEAHG</sequence>
<reference evidence="4 5" key="1">
    <citation type="submission" date="2019-01" db="EMBL/GenBank/DDBJ databases">
        <title>Sinorhodobacter populi sp. nov. isolated from the symptomatic bark tissue of Populus euramericana canker.</title>
        <authorList>
            <person name="Xu G."/>
        </authorList>
    </citation>
    <scope>NUCLEOTIDE SEQUENCE [LARGE SCALE GENOMIC DNA]</scope>
    <source>
        <strain evidence="4 5">CCTCC AB2012026</strain>
    </source>
</reference>
<dbReference type="SUPFAM" id="SSF56784">
    <property type="entry name" value="HAD-like"/>
    <property type="match status" value="1"/>
</dbReference>
<evidence type="ECO:0000313" key="5">
    <source>
        <dbReference type="Proteomes" id="UP000286594"/>
    </source>
</evidence>
<dbReference type="GO" id="GO:0000287">
    <property type="term" value="F:magnesium ion binding"/>
    <property type="evidence" value="ECO:0007669"/>
    <property type="project" value="TreeGrafter"/>
</dbReference>
<dbReference type="Gene3D" id="3.30.980.20">
    <property type="entry name" value="Putative mannosyl-3-phosphoglycerate phosphatase, domain 2"/>
    <property type="match status" value="1"/>
</dbReference>
<dbReference type="SFLD" id="SFLDS00003">
    <property type="entry name" value="Haloacid_Dehalogenase"/>
    <property type="match status" value="1"/>
</dbReference>
<dbReference type="InterPro" id="IPR023214">
    <property type="entry name" value="HAD_sf"/>
</dbReference>
<keyword evidence="1" id="KW-0479">Metal-binding</keyword>
<dbReference type="AlphaFoldDB" id="A0A443L9U6"/>
<dbReference type="GO" id="GO:0050531">
    <property type="term" value="F:mannosyl-3-phosphoglycerate phosphatase activity"/>
    <property type="evidence" value="ECO:0007669"/>
    <property type="project" value="InterPro"/>
</dbReference>
<gene>
    <name evidence="4" type="ORF">EOW65_15455</name>
</gene>
<dbReference type="OrthoDB" id="193379at2"/>
<dbReference type="PANTHER" id="PTHR10000:SF8">
    <property type="entry name" value="HAD SUPERFAMILY HYDROLASE-LIKE, TYPE 3"/>
    <property type="match status" value="1"/>
</dbReference>
<dbReference type="GO" id="GO:0005829">
    <property type="term" value="C:cytosol"/>
    <property type="evidence" value="ECO:0007669"/>
    <property type="project" value="TreeGrafter"/>
</dbReference>
<proteinExistence type="predicted"/>
<dbReference type="SFLD" id="SFLDG01142">
    <property type="entry name" value="C2.B.2:_Mannosyl-3-phosphoglyc"/>
    <property type="match status" value="1"/>
</dbReference>
<dbReference type="PANTHER" id="PTHR10000">
    <property type="entry name" value="PHOSPHOSERINE PHOSPHATASE"/>
    <property type="match status" value="1"/>
</dbReference>
<dbReference type="SFLD" id="SFLDG01140">
    <property type="entry name" value="C2.B:_Phosphomannomutase_and_P"/>
    <property type="match status" value="1"/>
</dbReference>
<comment type="caution">
    <text evidence="4">The sequence shown here is derived from an EMBL/GenBank/DDBJ whole genome shotgun (WGS) entry which is preliminary data.</text>
</comment>
<dbReference type="InterPro" id="IPR036412">
    <property type="entry name" value="HAD-like_sf"/>
</dbReference>
<dbReference type="EMBL" id="SAVB01000022">
    <property type="protein sequence ID" value="RWR45935.1"/>
    <property type="molecule type" value="Genomic_DNA"/>
</dbReference>
<keyword evidence="2" id="KW-0378">Hydrolase</keyword>
<dbReference type="InterPro" id="IPR006381">
    <property type="entry name" value="HAD-SF-IIB-MPGP"/>
</dbReference>
<keyword evidence="5" id="KW-1185">Reference proteome</keyword>
<protein>
    <submittedName>
        <fullName evidence="4">Mannosyl-3-phosphoglycerate phosphatase</fullName>
    </submittedName>
</protein>
<evidence type="ECO:0000256" key="3">
    <source>
        <dbReference type="ARBA" id="ARBA00022842"/>
    </source>
</evidence>
<dbReference type="NCBIfam" id="TIGR01486">
    <property type="entry name" value="HAD-SF-IIB-MPGP"/>
    <property type="match status" value="1"/>
</dbReference>
<dbReference type="Proteomes" id="UP000286594">
    <property type="component" value="Unassembled WGS sequence"/>
</dbReference>
<dbReference type="GO" id="GO:0051479">
    <property type="term" value="P:mannosylglycerate biosynthetic process"/>
    <property type="evidence" value="ECO:0007669"/>
    <property type="project" value="InterPro"/>
</dbReference>
<evidence type="ECO:0000313" key="4">
    <source>
        <dbReference type="EMBL" id="RWR45935.1"/>
    </source>
</evidence>
<evidence type="ECO:0000256" key="1">
    <source>
        <dbReference type="ARBA" id="ARBA00022723"/>
    </source>
</evidence>
<dbReference type="Gene3D" id="3.40.50.1000">
    <property type="entry name" value="HAD superfamily/HAD-like"/>
    <property type="match status" value="1"/>
</dbReference>
<accession>A0A443L9U6</accession>
<organism evidence="4 5">
    <name type="scientific">Paenirhodobacter ferrireducens</name>
    <dbReference type="NCBI Taxonomy" id="1215032"/>
    <lineage>
        <taxon>Bacteria</taxon>
        <taxon>Pseudomonadati</taxon>
        <taxon>Pseudomonadota</taxon>
        <taxon>Alphaproteobacteria</taxon>
        <taxon>Rhodobacterales</taxon>
        <taxon>Rhodobacter group</taxon>
        <taxon>Paenirhodobacter</taxon>
    </lineage>
</organism>
<name>A0A443L9U6_9RHOB</name>
<keyword evidence="3" id="KW-0460">Magnesium</keyword>